<evidence type="ECO:0000313" key="3">
    <source>
        <dbReference type="Proteomes" id="UP000185608"/>
    </source>
</evidence>
<gene>
    <name evidence="2" type="ORF">HSR6_1147</name>
    <name evidence="1" type="ORF">HTSR_1112</name>
</gene>
<dbReference type="SUPFAM" id="SSF46785">
    <property type="entry name" value="Winged helix' DNA-binding domain"/>
    <property type="match status" value="1"/>
</dbReference>
<dbReference type="EMBL" id="CP016070">
    <property type="protein sequence ID" value="AOW80292.1"/>
    <property type="molecule type" value="Genomic_DNA"/>
</dbReference>
<evidence type="ECO:0000313" key="2">
    <source>
        <dbReference type="EMBL" id="APE95595.1"/>
    </source>
</evidence>
<sequence>MVYETLAKQSVMTQAELLDATRLPFRVVRDAISDLHDANVIEEDIYSHGRRRLYRPKTAETRTADERVASV</sequence>
<protein>
    <recommendedName>
        <fullName evidence="5">ArsR family transcriptional regulator</fullName>
    </recommendedName>
</protein>
<accession>A0A1D8S4L4</accession>
<reference evidence="1 3" key="1">
    <citation type="submission" date="2016-06" db="EMBL/GenBank/DDBJ databases">
        <title>Discovery of anaerobic lithoheterotrophic haloarchaeon capable of sulfur respiration by hydrogen and formate.</title>
        <authorList>
            <person name="Sorokin D.Y."/>
            <person name="Kublanov I.V."/>
            <person name="Roman P."/>
            <person name="Sinninghe Damste J.S."/>
            <person name="Golyshin P.N."/>
            <person name="Rojo D."/>
            <person name="Ciordia S."/>
            <person name="Mena Md.C."/>
            <person name="Ferrer M."/>
            <person name="Smedile F."/>
            <person name="Messina E."/>
            <person name="La Cono V."/>
            <person name="Yakimov M.M."/>
        </authorList>
    </citation>
    <scope>NUCLEOTIDE SEQUENCE [LARGE SCALE GENOMIC DNA]</scope>
    <source>
        <strain evidence="1 3">HTSR1</strain>
    </source>
</reference>
<keyword evidence="4" id="KW-1185">Reference proteome</keyword>
<evidence type="ECO:0008006" key="5">
    <source>
        <dbReference type="Google" id="ProtNLM"/>
    </source>
</evidence>
<accession>A0A1J1ACU7</accession>
<reference evidence="2" key="3">
    <citation type="journal article" date="2017" name="ISME J.">
        <title>Discovery of anaerobic lithoheterotrophic haloarchaea, ubiquitous in hypersaline habitats.</title>
        <authorList>
            <person name="Sorokin D.Y."/>
            <person name="Messina E."/>
            <person name="Smedile F."/>
            <person name="Roman P."/>
            <person name="Damste J.S.S."/>
            <person name="Ciordia S."/>
            <person name="Mena M.C."/>
            <person name="Ferrer M."/>
            <person name="Golyshin P.N."/>
            <person name="Kublanov I.V."/>
            <person name="Samarov N.I."/>
            <person name="Toshchakov S.V."/>
            <person name="La Cono V."/>
            <person name="Yakimov M.M."/>
        </authorList>
    </citation>
    <scope>NUCLEOTIDE SEQUENCE</scope>
    <source>
        <strain evidence="2">HSR6</strain>
    </source>
</reference>
<evidence type="ECO:0000313" key="4">
    <source>
        <dbReference type="Proteomes" id="UP000186165"/>
    </source>
</evidence>
<dbReference type="Proteomes" id="UP000186165">
    <property type="component" value="Chromosome"/>
</dbReference>
<dbReference type="Proteomes" id="UP000185608">
    <property type="component" value="Chromosome"/>
</dbReference>
<reference evidence="4" key="2">
    <citation type="submission" date="2016-08" db="EMBL/GenBank/DDBJ databases">
        <title>Discovery of first anaerobic lithoheterotrophic haloarchae widely represented in hypersaline habitats.</title>
        <authorList>
            <person name="Sorokin D.Y."/>
            <person name="Kublanov I.V."/>
            <person name="Roman P."/>
            <person name="Sinninghe Damste J.S."/>
            <person name="Golyshin P.N."/>
            <person name="Rojo D."/>
            <person name="Ciordia S."/>
            <person name="Mena Md.C."/>
            <person name="Ferrer M."/>
            <person name="Smedile F."/>
            <person name="Messina E."/>
            <person name="La Cono V."/>
            <person name="Yakimov M.M."/>
        </authorList>
    </citation>
    <scope>NUCLEOTIDE SEQUENCE [LARGE SCALE GENOMIC DNA]</scope>
    <source>
        <strain evidence="4">HSR6</strain>
    </source>
</reference>
<dbReference type="KEGG" id="hhsr:HSR6_1147"/>
<name>A0A1D8S4L4_9EURY</name>
<evidence type="ECO:0000313" key="1">
    <source>
        <dbReference type="EMBL" id="AOW80292.1"/>
    </source>
</evidence>
<dbReference type="EMBL" id="CP016804">
    <property type="protein sequence ID" value="APE95595.1"/>
    <property type="molecule type" value="Genomic_DNA"/>
</dbReference>
<dbReference type="InterPro" id="IPR036390">
    <property type="entry name" value="WH_DNA-bd_sf"/>
</dbReference>
<dbReference type="STRING" id="1873524.HSR6_1147"/>
<dbReference type="AlphaFoldDB" id="A0A1D8S4L4"/>
<dbReference type="KEGG" id="halh:HTSR_1112"/>
<organism evidence="1 3">
    <name type="scientific">Halodesulfurarchaeum formicicum</name>
    <dbReference type="NCBI Taxonomy" id="1873524"/>
    <lineage>
        <taxon>Archaea</taxon>
        <taxon>Methanobacteriati</taxon>
        <taxon>Methanobacteriota</taxon>
        <taxon>Stenosarchaea group</taxon>
        <taxon>Halobacteria</taxon>
        <taxon>Halobacteriales</taxon>
        <taxon>Halobacteriaceae</taxon>
        <taxon>Halodesulfurarchaeum</taxon>
    </lineage>
</organism>
<proteinExistence type="predicted"/>